<dbReference type="Gene3D" id="3.30.70.250">
    <property type="entry name" value="Malonyl-CoA ACP transacylase, ACP-binding"/>
    <property type="match status" value="1"/>
</dbReference>
<dbReference type="EMBL" id="DVMH01000008">
    <property type="protein sequence ID" value="HIU09846.1"/>
    <property type="molecule type" value="Genomic_DNA"/>
</dbReference>
<comment type="catalytic activity">
    <reaction evidence="3 4">
        <text>holo-[ACP] + malonyl-CoA = malonyl-[ACP] + CoA</text>
        <dbReference type="Rhea" id="RHEA:41792"/>
        <dbReference type="Rhea" id="RHEA-COMP:9623"/>
        <dbReference type="Rhea" id="RHEA-COMP:9685"/>
        <dbReference type="ChEBI" id="CHEBI:57287"/>
        <dbReference type="ChEBI" id="CHEBI:57384"/>
        <dbReference type="ChEBI" id="CHEBI:64479"/>
        <dbReference type="ChEBI" id="CHEBI:78449"/>
        <dbReference type="EC" id="2.3.1.39"/>
    </reaction>
</comment>
<dbReference type="PIRSF" id="PIRSF000446">
    <property type="entry name" value="Mct"/>
    <property type="match status" value="1"/>
</dbReference>
<organism evidence="7 8">
    <name type="scientific">Candidatus Avidehalobacter gallistercoris</name>
    <dbReference type="NCBI Taxonomy" id="2840694"/>
    <lineage>
        <taxon>Bacteria</taxon>
        <taxon>Bacillati</taxon>
        <taxon>Bacillota</taxon>
        <taxon>Clostridia</taxon>
        <taxon>Eubacteriales</taxon>
        <taxon>Peptococcaceae</taxon>
        <taxon>Peptococcaceae incertae sedis</taxon>
        <taxon>Candidatus Avidehalobacter</taxon>
    </lineage>
</organism>
<name>A0A9D1HIC8_9FIRM</name>
<comment type="caution">
    <text evidence="7">The sequence shown here is derived from an EMBL/GenBank/DDBJ whole genome shotgun (WGS) entry which is preliminary data.</text>
</comment>
<dbReference type="SUPFAM" id="SSF52151">
    <property type="entry name" value="FabD/lysophospholipase-like"/>
    <property type="match status" value="1"/>
</dbReference>
<reference evidence="7" key="2">
    <citation type="journal article" date="2021" name="PeerJ">
        <title>Extensive microbial diversity within the chicken gut microbiome revealed by metagenomics and culture.</title>
        <authorList>
            <person name="Gilroy R."/>
            <person name="Ravi A."/>
            <person name="Getino M."/>
            <person name="Pursley I."/>
            <person name="Horton D.L."/>
            <person name="Alikhan N.F."/>
            <person name="Baker D."/>
            <person name="Gharbi K."/>
            <person name="Hall N."/>
            <person name="Watson M."/>
            <person name="Adriaenssens E.M."/>
            <person name="Foster-Nyarko E."/>
            <person name="Jarju S."/>
            <person name="Secka A."/>
            <person name="Antonio M."/>
            <person name="Oren A."/>
            <person name="Chaudhuri R.R."/>
            <person name="La Ragione R."/>
            <person name="Hildebrand F."/>
            <person name="Pallen M.J."/>
        </authorList>
    </citation>
    <scope>NUCLEOTIDE SEQUENCE</scope>
    <source>
        <strain evidence="7">2830</strain>
    </source>
</reference>
<dbReference type="InterPro" id="IPR024925">
    <property type="entry name" value="Malonyl_CoA-ACP_transAc"/>
</dbReference>
<accession>A0A9D1HIC8</accession>
<dbReference type="InterPro" id="IPR016036">
    <property type="entry name" value="Malonyl_transacylase_ACP-bd"/>
</dbReference>
<feature type="active site" evidence="5">
    <location>
        <position position="88"/>
    </location>
</feature>
<dbReference type="NCBIfam" id="TIGR00128">
    <property type="entry name" value="fabD"/>
    <property type="match status" value="1"/>
</dbReference>
<keyword evidence="1 4" id="KW-0808">Transferase</keyword>
<dbReference type="PANTHER" id="PTHR42681">
    <property type="entry name" value="MALONYL-COA-ACYL CARRIER PROTEIN TRANSACYLASE, MITOCHONDRIAL"/>
    <property type="match status" value="1"/>
</dbReference>
<dbReference type="Proteomes" id="UP000824124">
    <property type="component" value="Unassembled WGS sequence"/>
</dbReference>
<dbReference type="GO" id="GO:0006633">
    <property type="term" value="P:fatty acid biosynthetic process"/>
    <property type="evidence" value="ECO:0007669"/>
    <property type="project" value="TreeGrafter"/>
</dbReference>
<dbReference type="AlphaFoldDB" id="A0A9D1HIC8"/>
<evidence type="ECO:0000313" key="7">
    <source>
        <dbReference type="EMBL" id="HIU09846.1"/>
    </source>
</evidence>
<feature type="active site" evidence="5">
    <location>
        <position position="197"/>
    </location>
</feature>
<dbReference type="InterPro" id="IPR004410">
    <property type="entry name" value="Malonyl_CoA-ACP_transAc_FabD"/>
</dbReference>
<dbReference type="InterPro" id="IPR014043">
    <property type="entry name" value="Acyl_transferase_dom"/>
</dbReference>
<sequence>MKLAFVYAGQGSQYAGMGRDLYENYATYRRVLDGLDVDFDLKKLSFEGPDEVLTQTEYTQPCMVAFAAGVNALLSEAGIQPSMAAGLSLGEYSALQAAGVFDANTAVKLAAFRGRAMENAVQGICCGMTAVLGLSREKLQQACDEASKYGVVEITNYNCPMQLVIAGEQQAVTEAGRLALVYGAKRCVPLKVSGPFHTSLLEPAARALHEEFRHIRFAKPKFPVIFNATARPLASGETVRGLLELQVHHSVLFEDSVRYMAAQGIDTVVEIGPGKALSGFIKKTTKAIKTYNIEDCAGLEKTLSLLKEQVREEATA</sequence>
<dbReference type="InterPro" id="IPR001227">
    <property type="entry name" value="Ac_transferase_dom_sf"/>
</dbReference>
<dbReference type="SUPFAM" id="SSF55048">
    <property type="entry name" value="Probable ACP-binding domain of malonyl-CoA ACP transacylase"/>
    <property type="match status" value="1"/>
</dbReference>
<dbReference type="Pfam" id="PF00698">
    <property type="entry name" value="Acyl_transf_1"/>
    <property type="match status" value="1"/>
</dbReference>
<dbReference type="SMART" id="SM00827">
    <property type="entry name" value="PKS_AT"/>
    <property type="match status" value="1"/>
</dbReference>
<dbReference type="PANTHER" id="PTHR42681:SF1">
    <property type="entry name" value="MALONYL-COA-ACYL CARRIER PROTEIN TRANSACYLASE, MITOCHONDRIAL"/>
    <property type="match status" value="1"/>
</dbReference>
<dbReference type="GO" id="GO:0004314">
    <property type="term" value="F:[acyl-carrier-protein] S-malonyltransferase activity"/>
    <property type="evidence" value="ECO:0007669"/>
    <property type="project" value="UniProtKB-EC"/>
</dbReference>
<dbReference type="Gene3D" id="3.40.366.10">
    <property type="entry name" value="Malonyl-Coenzyme A Acyl Carrier Protein, domain 2"/>
    <property type="match status" value="1"/>
</dbReference>
<evidence type="ECO:0000313" key="8">
    <source>
        <dbReference type="Proteomes" id="UP000824124"/>
    </source>
</evidence>
<dbReference type="InterPro" id="IPR050858">
    <property type="entry name" value="Mal-CoA-ACP_Trans/PKS_FabD"/>
</dbReference>
<evidence type="ECO:0000256" key="4">
    <source>
        <dbReference type="PIRNR" id="PIRNR000446"/>
    </source>
</evidence>
<evidence type="ECO:0000259" key="6">
    <source>
        <dbReference type="SMART" id="SM00827"/>
    </source>
</evidence>
<gene>
    <name evidence="7" type="primary">fabD</name>
    <name evidence="7" type="ORF">IAB00_01115</name>
</gene>
<keyword evidence="2 4" id="KW-0012">Acyltransferase</keyword>
<dbReference type="EC" id="2.3.1.39" evidence="4"/>
<evidence type="ECO:0000256" key="3">
    <source>
        <dbReference type="ARBA" id="ARBA00048462"/>
    </source>
</evidence>
<evidence type="ECO:0000256" key="5">
    <source>
        <dbReference type="PIRSR" id="PIRSR000446-1"/>
    </source>
</evidence>
<evidence type="ECO:0000256" key="1">
    <source>
        <dbReference type="ARBA" id="ARBA00022679"/>
    </source>
</evidence>
<dbReference type="InterPro" id="IPR016035">
    <property type="entry name" value="Acyl_Trfase/lysoPLipase"/>
</dbReference>
<evidence type="ECO:0000256" key="2">
    <source>
        <dbReference type="ARBA" id="ARBA00023315"/>
    </source>
</evidence>
<reference evidence="7" key="1">
    <citation type="submission" date="2020-10" db="EMBL/GenBank/DDBJ databases">
        <authorList>
            <person name="Gilroy R."/>
        </authorList>
    </citation>
    <scope>NUCLEOTIDE SEQUENCE</scope>
    <source>
        <strain evidence="7">2830</strain>
    </source>
</reference>
<proteinExistence type="inferred from homology"/>
<comment type="similarity">
    <text evidence="4">Belongs to the fabD family.</text>
</comment>
<dbReference type="FunFam" id="3.30.70.250:FF:000001">
    <property type="entry name" value="Malonyl CoA-acyl carrier protein transacylase"/>
    <property type="match status" value="1"/>
</dbReference>
<dbReference type="GO" id="GO:0005829">
    <property type="term" value="C:cytosol"/>
    <property type="evidence" value="ECO:0007669"/>
    <property type="project" value="TreeGrafter"/>
</dbReference>
<protein>
    <recommendedName>
        <fullName evidence="4">Malonyl CoA-acyl carrier protein transacylase</fullName>
        <ecNumber evidence="4">2.3.1.39</ecNumber>
    </recommendedName>
</protein>
<feature type="domain" description="Malonyl-CoA:ACP transacylase (MAT)" evidence="6">
    <location>
        <begin position="6"/>
        <end position="308"/>
    </location>
</feature>